<protein>
    <recommendedName>
        <fullName evidence="1">Heterokaryon incompatibility domain-containing protein</fullName>
    </recommendedName>
</protein>
<dbReference type="Pfam" id="PF26639">
    <property type="entry name" value="Het-6_barrel"/>
    <property type="match status" value="1"/>
</dbReference>
<sequence length="700" mass="78594">MSRLYQPLDESIDEIRLLTLLPESCSGVLYCRLDTCSLKAFTPDYQAFLSAIETSGVSKRGCTSKWKQSRSALNHPSLPTLNRIHATQPTSTQHRFTWGDYAALSYVWGDQNDTRTVILNNQPRAVSSNLAKALGAFFENGEFEGSFKLWVDAICINQEDLEERARQVRRMGDIYGSAWAVIAWLGEESFRSSSAMRFIGDLSALSEADCGSEIEACLRNEPDFLGNGIWLALHDLMERSYWYRLWIVQEIVMGASATWVRCGVSSLDWTSFCTGIAFLEENLWSVKDTLLAKERIALTSKTGPAWSVMGIHLVYQDLSPLSEREENGGQGPSFGTLLDIASFSECSDPRDKVYALVGLMPNAVAGSLQPNYNLSARDVYIATAKAFILANDNMEPIREGHPWGPSKAPSWVADWLWKGRLRSSRTENQLWGPVKFFPRLKPPSYVPYCASQGTKHDASFSENGSLLTCGGVVVDSVCGLSARGKGYFSWDESSIVQPDQWISAYGDSTAIAEALYRTLVMDRVSGGQKASSRHAAIFHLPRTFAQAEREFSERGWRWLAGQEGYYFRWEAFRSVNADFKLGPHRFDDFFKGEIPPDASEFDYSEVYSCFDRTFQKRRFMTTSNGYMGWAPDNIFGKRAQQTRAGDIIAVIFGCSTPMVIRPRGHCFQIIGEAYVQGLMDGEVMELLKTERVSCQKFTFC</sequence>
<accession>A0ABY6UND1</accession>
<dbReference type="InterPro" id="IPR010730">
    <property type="entry name" value="HET"/>
</dbReference>
<reference evidence="2 3" key="1">
    <citation type="submission" date="2019-06" db="EMBL/GenBank/DDBJ databases">
        <authorList>
            <person name="Broberg M."/>
        </authorList>
    </citation>
    <scope>NUCLEOTIDE SEQUENCE [LARGE SCALE GENOMIC DNA]</scope>
</reference>
<name>A0ABY6UND1_BIOOC</name>
<gene>
    <name evidence="2" type="ORF">CLO192961_LOCUS305674</name>
</gene>
<dbReference type="PANTHER" id="PTHR24148:SF73">
    <property type="entry name" value="HET DOMAIN PROTEIN (AFU_ORTHOLOGUE AFUA_8G01020)"/>
    <property type="match status" value="1"/>
</dbReference>
<evidence type="ECO:0000259" key="1">
    <source>
        <dbReference type="Pfam" id="PF06985"/>
    </source>
</evidence>
<comment type="caution">
    <text evidence="2">The sequence shown here is derived from an EMBL/GenBank/DDBJ whole genome shotgun (WGS) entry which is preliminary data.</text>
</comment>
<evidence type="ECO:0000313" key="2">
    <source>
        <dbReference type="EMBL" id="VUC31677.1"/>
    </source>
</evidence>
<feature type="domain" description="Heterokaryon incompatibility" evidence="1">
    <location>
        <begin position="101"/>
        <end position="250"/>
    </location>
</feature>
<dbReference type="PANTHER" id="PTHR24148">
    <property type="entry name" value="ANKYRIN REPEAT DOMAIN-CONTAINING PROTEIN 39 HOMOLOG-RELATED"/>
    <property type="match status" value="1"/>
</dbReference>
<dbReference type="EMBL" id="CABFNS010000833">
    <property type="protein sequence ID" value="VUC31677.1"/>
    <property type="molecule type" value="Genomic_DNA"/>
</dbReference>
<keyword evidence="3" id="KW-1185">Reference proteome</keyword>
<dbReference type="InterPro" id="IPR052895">
    <property type="entry name" value="HetReg/Transcr_Mod"/>
</dbReference>
<dbReference type="Pfam" id="PF06985">
    <property type="entry name" value="HET"/>
    <property type="match status" value="1"/>
</dbReference>
<evidence type="ECO:0000313" key="3">
    <source>
        <dbReference type="Proteomes" id="UP000766486"/>
    </source>
</evidence>
<dbReference type="Proteomes" id="UP000766486">
    <property type="component" value="Unassembled WGS sequence"/>
</dbReference>
<proteinExistence type="predicted"/>
<organism evidence="2 3">
    <name type="scientific">Bionectria ochroleuca</name>
    <name type="common">Gliocladium roseum</name>
    <dbReference type="NCBI Taxonomy" id="29856"/>
    <lineage>
        <taxon>Eukaryota</taxon>
        <taxon>Fungi</taxon>
        <taxon>Dikarya</taxon>
        <taxon>Ascomycota</taxon>
        <taxon>Pezizomycotina</taxon>
        <taxon>Sordariomycetes</taxon>
        <taxon>Hypocreomycetidae</taxon>
        <taxon>Hypocreales</taxon>
        <taxon>Bionectriaceae</taxon>
        <taxon>Clonostachys</taxon>
    </lineage>
</organism>